<evidence type="ECO:0000313" key="7">
    <source>
        <dbReference type="EMBL" id="EIW82473.1"/>
    </source>
</evidence>
<organism evidence="7 8">
    <name type="scientific">Coniophora puteana (strain RWD-64-598)</name>
    <name type="common">Brown rot fungus</name>
    <dbReference type="NCBI Taxonomy" id="741705"/>
    <lineage>
        <taxon>Eukaryota</taxon>
        <taxon>Fungi</taxon>
        <taxon>Dikarya</taxon>
        <taxon>Basidiomycota</taxon>
        <taxon>Agaricomycotina</taxon>
        <taxon>Agaricomycetes</taxon>
        <taxon>Agaricomycetidae</taxon>
        <taxon>Boletales</taxon>
        <taxon>Coniophorineae</taxon>
        <taxon>Coniophoraceae</taxon>
        <taxon>Coniophora</taxon>
    </lineage>
</organism>
<proteinExistence type="inferred from homology"/>
<dbReference type="Gene3D" id="3.30.450.60">
    <property type="match status" value="1"/>
</dbReference>
<comment type="caution">
    <text evidence="7">The sequence shown here is derived from an EMBL/GenBank/DDBJ whole genome shotgun (WGS) entry which is preliminary data.</text>
</comment>
<dbReference type="PRINTS" id="PR00314">
    <property type="entry name" value="CLATHRINADPT"/>
</dbReference>
<dbReference type="InterPro" id="IPR011012">
    <property type="entry name" value="Longin-like_dom_sf"/>
</dbReference>
<dbReference type="AlphaFoldDB" id="A0A5M3MTJ0"/>
<dbReference type="OrthoDB" id="870at2759"/>
<dbReference type="InterPro" id="IPR018240">
    <property type="entry name" value="Clathrin_mu_CS"/>
</dbReference>
<name>A0A5M3MTJ0_CONPW</name>
<comment type="similarity">
    <text evidence="5">Belongs to the adaptor complexes medium subunit family.</text>
</comment>
<evidence type="ECO:0000256" key="5">
    <source>
        <dbReference type="PIRNR" id="PIRNR005992"/>
    </source>
</evidence>
<keyword evidence="4" id="KW-0472">Membrane</keyword>
<evidence type="ECO:0000313" key="8">
    <source>
        <dbReference type="Proteomes" id="UP000053558"/>
    </source>
</evidence>
<gene>
    <name evidence="7" type="ORF">CONPUDRAFT_136966</name>
</gene>
<keyword evidence="8" id="KW-1185">Reference proteome</keyword>
<dbReference type="InterPro" id="IPR050431">
    <property type="entry name" value="Adaptor_comp_med_subunit"/>
</dbReference>
<evidence type="ECO:0000256" key="3">
    <source>
        <dbReference type="ARBA" id="ARBA00022927"/>
    </source>
</evidence>
<dbReference type="Pfam" id="PF00928">
    <property type="entry name" value="Adap_comp_sub"/>
    <property type="match status" value="1"/>
</dbReference>
<accession>A0A5M3MTJ0</accession>
<dbReference type="KEGG" id="cput:CONPUDRAFT_136966"/>
<dbReference type="Proteomes" id="UP000053558">
    <property type="component" value="Unassembled WGS sequence"/>
</dbReference>
<dbReference type="SUPFAM" id="SSF49447">
    <property type="entry name" value="Second domain of Mu2 adaptin subunit (ap50) of ap2 adaptor"/>
    <property type="match status" value="1"/>
</dbReference>
<dbReference type="CDD" id="cd09252">
    <property type="entry name" value="AP-3_Mu3_Cterm"/>
    <property type="match status" value="1"/>
</dbReference>
<dbReference type="EMBL" id="JH711577">
    <property type="protein sequence ID" value="EIW82473.1"/>
    <property type="molecule type" value="Genomic_DNA"/>
</dbReference>
<dbReference type="PROSITE" id="PS51072">
    <property type="entry name" value="MHD"/>
    <property type="match status" value="1"/>
</dbReference>
<dbReference type="GO" id="GO:0030131">
    <property type="term" value="C:clathrin adaptor complex"/>
    <property type="evidence" value="ECO:0007669"/>
    <property type="project" value="UniProtKB-UniRule"/>
</dbReference>
<reference evidence="8" key="1">
    <citation type="journal article" date="2012" name="Science">
        <title>The Paleozoic origin of enzymatic lignin decomposition reconstructed from 31 fungal genomes.</title>
        <authorList>
            <person name="Floudas D."/>
            <person name="Binder M."/>
            <person name="Riley R."/>
            <person name="Barry K."/>
            <person name="Blanchette R.A."/>
            <person name="Henrissat B."/>
            <person name="Martinez A.T."/>
            <person name="Otillar R."/>
            <person name="Spatafora J.W."/>
            <person name="Yadav J.S."/>
            <person name="Aerts A."/>
            <person name="Benoit I."/>
            <person name="Boyd A."/>
            <person name="Carlson A."/>
            <person name="Copeland A."/>
            <person name="Coutinho P.M."/>
            <person name="de Vries R.P."/>
            <person name="Ferreira P."/>
            <person name="Findley K."/>
            <person name="Foster B."/>
            <person name="Gaskell J."/>
            <person name="Glotzer D."/>
            <person name="Gorecki P."/>
            <person name="Heitman J."/>
            <person name="Hesse C."/>
            <person name="Hori C."/>
            <person name="Igarashi K."/>
            <person name="Jurgens J.A."/>
            <person name="Kallen N."/>
            <person name="Kersten P."/>
            <person name="Kohler A."/>
            <person name="Kuees U."/>
            <person name="Kumar T.K.A."/>
            <person name="Kuo A."/>
            <person name="LaButti K."/>
            <person name="Larrondo L.F."/>
            <person name="Lindquist E."/>
            <person name="Ling A."/>
            <person name="Lombard V."/>
            <person name="Lucas S."/>
            <person name="Lundell T."/>
            <person name="Martin R."/>
            <person name="McLaughlin D.J."/>
            <person name="Morgenstern I."/>
            <person name="Morin E."/>
            <person name="Murat C."/>
            <person name="Nagy L.G."/>
            <person name="Nolan M."/>
            <person name="Ohm R.A."/>
            <person name="Patyshakuliyeva A."/>
            <person name="Rokas A."/>
            <person name="Ruiz-Duenas F.J."/>
            <person name="Sabat G."/>
            <person name="Salamov A."/>
            <person name="Samejima M."/>
            <person name="Schmutz J."/>
            <person name="Slot J.C."/>
            <person name="St John F."/>
            <person name="Stenlid J."/>
            <person name="Sun H."/>
            <person name="Sun S."/>
            <person name="Syed K."/>
            <person name="Tsang A."/>
            <person name="Wiebenga A."/>
            <person name="Young D."/>
            <person name="Pisabarro A."/>
            <person name="Eastwood D.C."/>
            <person name="Martin F."/>
            <person name="Cullen D."/>
            <person name="Grigoriev I.V."/>
            <person name="Hibbett D.S."/>
        </authorList>
    </citation>
    <scope>NUCLEOTIDE SEQUENCE [LARGE SCALE GENOMIC DNA]</scope>
    <source>
        <strain evidence="8">RWD-64-598 SS2</strain>
    </source>
</reference>
<dbReference type="PIRSF" id="PIRSF005992">
    <property type="entry name" value="Clathrin_mu"/>
    <property type="match status" value="1"/>
</dbReference>
<dbReference type="SUPFAM" id="SSF64356">
    <property type="entry name" value="SNARE-like"/>
    <property type="match status" value="1"/>
</dbReference>
<dbReference type="PROSITE" id="PS00990">
    <property type="entry name" value="CLAT_ADAPTOR_M_1"/>
    <property type="match status" value="1"/>
</dbReference>
<dbReference type="Gene3D" id="2.60.40.1170">
    <property type="entry name" value="Mu homology domain, subdomain B"/>
    <property type="match status" value="2"/>
</dbReference>
<dbReference type="CDD" id="cd14837">
    <property type="entry name" value="AP3_Mu_N"/>
    <property type="match status" value="1"/>
</dbReference>
<dbReference type="InterPro" id="IPR001392">
    <property type="entry name" value="Clathrin_mu"/>
</dbReference>
<dbReference type="GO" id="GO:0006886">
    <property type="term" value="P:intracellular protein transport"/>
    <property type="evidence" value="ECO:0007669"/>
    <property type="project" value="UniProtKB-UniRule"/>
</dbReference>
<dbReference type="InterPro" id="IPR028565">
    <property type="entry name" value="MHD"/>
</dbReference>
<dbReference type="GO" id="GO:0012505">
    <property type="term" value="C:endomembrane system"/>
    <property type="evidence" value="ECO:0007669"/>
    <property type="project" value="UniProtKB-SubCell"/>
</dbReference>
<comment type="subcellular location">
    <subcellularLocation>
        <location evidence="1">Endomembrane system</location>
    </subcellularLocation>
</comment>
<evidence type="ECO:0000256" key="1">
    <source>
        <dbReference type="ARBA" id="ARBA00004308"/>
    </source>
</evidence>
<evidence type="ECO:0000256" key="4">
    <source>
        <dbReference type="ARBA" id="ARBA00023136"/>
    </source>
</evidence>
<feature type="domain" description="MHD" evidence="6">
    <location>
        <begin position="200"/>
        <end position="453"/>
    </location>
</feature>
<sequence length="453" mass="48754">MAIDGLIILDSTGRPIIQSGYTSYPPGYPILHVDALNTELSKCARAKDVDPVIYVGPGIGDLRGSACCHVEVGGMRILASVSRDADPLVAFAFLQAFVDVLVDYFGTVNAATLKDNFDTVYQLLEETLDSSGHPLTTSPNALRDIVLPPSLITKLIASIAPSGPSPASGRTGAGSLAGAGAGAAFASPIPWRKAGVRHNHNEILFDVVEDMCATIGRNGATLSSLVWGKIECNAKLSGTPDLTMTFTNPTVMTNCAFHPCVRLQRWSRDKVFSFVPPDGQFVIAEYQYGPPHGALSGNVPVPIAFKANVTTDENEGSFTLTISSKLSTKPMENVIIEHYLGEDSTGAQCSTSSSGTGLGTVGGAEGSWMYDHHKHVLRWEIPNLTTSGSWSLRGSWTSKSKTPRPDRTYSIKFDIPSYTFSALKVDQLRLSSEAYKMYKGVRGRSKGSIEWRW</sequence>
<dbReference type="GeneID" id="19200967"/>
<dbReference type="InterPro" id="IPR036168">
    <property type="entry name" value="AP2_Mu_C_sf"/>
</dbReference>
<dbReference type="GO" id="GO:0016192">
    <property type="term" value="P:vesicle-mediated transport"/>
    <property type="evidence" value="ECO:0007669"/>
    <property type="project" value="InterPro"/>
</dbReference>
<dbReference type="RefSeq" id="XP_007768123.1">
    <property type="nucleotide sequence ID" value="XM_007769933.1"/>
</dbReference>
<dbReference type="OMA" id="INVHFTI"/>
<keyword evidence="2 5" id="KW-0813">Transport</keyword>
<keyword evidence="3 5" id="KW-0653">Protein transport</keyword>
<dbReference type="PANTHER" id="PTHR10529">
    <property type="entry name" value="AP COMPLEX SUBUNIT MU"/>
    <property type="match status" value="1"/>
</dbReference>
<evidence type="ECO:0000259" key="6">
    <source>
        <dbReference type="PROSITE" id="PS51072"/>
    </source>
</evidence>
<protein>
    <submittedName>
        <fullName evidence="7">Clathrin adaptor mu subunit</fullName>
    </submittedName>
</protein>
<evidence type="ECO:0000256" key="2">
    <source>
        <dbReference type="ARBA" id="ARBA00022448"/>
    </source>
</evidence>